<name>A0A7L7LA84_9BACT</name>
<dbReference type="PANTHER" id="PTHR30349">
    <property type="entry name" value="PHAGE INTEGRASE-RELATED"/>
    <property type="match status" value="1"/>
</dbReference>
<dbReference type="Gene3D" id="1.10.443.10">
    <property type="entry name" value="Intergrase catalytic core"/>
    <property type="match status" value="1"/>
</dbReference>
<dbReference type="Gene3D" id="1.10.150.130">
    <property type="match status" value="1"/>
</dbReference>
<dbReference type="InterPro" id="IPR050090">
    <property type="entry name" value="Tyrosine_recombinase_XerCD"/>
</dbReference>
<evidence type="ECO:0000313" key="9">
    <source>
        <dbReference type="Proteomes" id="UP000514509"/>
    </source>
</evidence>
<dbReference type="InterPro" id="IPR011946">
    <property type="entry name" value="Integrase_integron-type"/>
</dbReference>
<accession>A0A7L7LA84</accession>
<evidence type="ECO:0000256" key="5">
    <source>
        <dbReference type="PROSITE-ProRule" id="PRU01248"/>
    </source>
</evidence>
<gene>
    <name evidence="8" type="ORF">HUW48_17710</name>
</gene>
<dbReference type="InterPro" id="IPR044068">
    <property type="entry name" value="CB"/>
</dbReference>
<evidence type="ECO:0000256" key="1">
    <source>
        <dbReference type="ARBA" id="ARBA00008857"/>
    </source>
</evidence>
<dbReference type="RefSeq" id="WP_182412206.1">
    <property type="nucleotide sequence ID" value="NZ_CP055153.1"/>
</dbReference>
<dbReference type="SUPFAM" id="SSF56349">
    <property type="entry name" value="DNA breaking-rejoining enzymes"/>
    <property type="match status" value="1"/>
</dbReference>
<evidence type="ECO:0000259" key="6">
    <source>
        <dbReference type="PROSITE" id="PS51898"/>
    </source>
</evidence>
<dbReference type="NCBIfam" id="TIGR02249">
    <property type="entry name" value="integrase_gron"/>
    <property type="match status" value="1"/>
</dbReference>
<evidence type="ECO:0000256" key="2">
    <source>
        <dbReference type="ARBA" id="ARBA00022908"/>
    </source>
</evidence>
<evidence type="ECO:0000256" key="3">
    <source>
        <dbReference type="ARBA" id="ARBA00023125"/>
    </source>
</evidence>
<keyword evidence="2" id="KW-0229">DNA integration</keyword>
<dbReference type="GO" id="GO:0003677">
    <property type="term" value="F:DNA binding"/>
    <property type="evidence" value="ECO:0007669"/>
    <property type="project" value="UniProtKB-UniRule"/>
</dbReference>
<dbReference type="PANTHER" id="PTHR30349:SF64">
    <property type="entry name" value="PROPHAGE INTEGRASE INTD-RELATED"/>
    <property type="match status" value="1"/>
</dbReference>
<dbReference type="EMBL" id="CP055153">
    <property type="protein sequence ID" value="QMU29746.1"/>
    <property type="molecule type" value="Genomic_DNA"/>
</dbReference>
<dbReference type="InterPro" id="IPR004107">
    <property type="entry name" value="Integrase_SAM-like_N"/>
</dbReference>
<proteinExistence type="inferred from homology"/>
<dbReference type="AlphaFoldDB" id="A0A7L7LA84"/>
<keyword evidence="9" id="KW-1185">Reference proteome</keyword>
<evidence type="ECO:0000313" key="8">
    <source>
        <dbReference type="EMBL" id="QMU29746.1"/>
    </source>
</evidence>
<dbReference type="PROSITE" id="PS51900">
    <property type="entry name" value="CB"/>
    <property type="match status" value="1"/>
</dbReference>
<organism evidence="8 9">
    <name type="scientific">Adhaeribacter radiodurans</name>
    <dbReference type="NCBI Taxonomy" id="2745197"/>
    <lineage>
        <taxon>Bacteria</taxon>
        <taxon>Pseudomonadati</taxon>
        <taxon>Bacteroidota</taxon>
        <taxon>Cytophagia</taxon>
        <taxon>Cytophagales</taxon>
        <taxon>Hymenobacteraceae</taxon>
        <taxon>Adhaeribacter</taxon>
    </lineage>
</organism>
<dbReference type="PROSITE" id="PS51898">
    <property type="entry name" value="TYR_RECOMBINASE"/>
    <property type="match status" value="1"/>
</dbReference>
<dbReference type="InterPro" id="IPR013762">
    <property type="entry name" value="Integrase-like_cat_sf"/>
</dbReference>
<dbReference type="InterPro" id="IPR010998">
    <property type="entry name" value="Integrase_recombinase_N"/>
</dbReference>
<dbReference type="Proteomes" id="UP000514509">
    <property type="component" value="Chromosome"/>
</dbReference>
<dbReference type="GO" id="GO:0015074">
    <property type="term" value="P:DNA integration"/>
    <property type="evidence" value="ECO:0007669"/>
    <property type="project" value="UniProtKB-KW"/>
</dbReference>
<keyword evidence="4" id="KW-0233">DNA recombination</keyword>
<evidence type="ECO:0000259" key="7">
    <source>
        <dbReference type="PROSITE" id="PS51900"/>
    </source>
</evidence>
<comment type="similarity">
    <text evidence="1">Belongs to the 'phage' integrase family.</text>
</comment>
<keyword evidence="3 5" id="KW-0238">DNA-binding</keyword>
<sequence length="326" mass="37224">METASQLLDQARKTMQSQQLSNRTEAAYCDWIFRYFLFNGKKDPLILGEKEVATFLDYLSLQSKKSASTQNQAHCALLFLYNEVLHQPLAKLHFSRLKHYRSIPAILTKKEIDVLYSYLDRVPRLVAGLLYGCGLKITEGLSLRVRDVDVEKKQLKLNNRVLFFPASLEPELQFQIQEVAAIHQEDIKLGFGEVDIPLTVRAQNPAEAKTLAWQYLFPAARCSVHRSANTGIRFHLHESILQKAIKQAVEKAQLNKSACCYSLRHSYAAHLLESGNDIGTIQKLLGLQNKRSTMIYTYLVKQQAQTGKKQIKNHLSKEEDFNFALL</sequence>
<dbReference type="InterPro" id="IPR002104">
    <property type="entry name" value="Integrase_catalytic"/>
</dbReference>
<dbReference type="KEGG" id="add:HUW48_17710"/>
<dbReference type="Pfam" id="PF13495">
    <property type="entry name" value="Phage_int_SAM_4"/>
    <property type="match status" value="1"/>
</dbReference>
<dbReference type="InterPro" id="IPR011010">
    <property type="entry name" value="DNA_brk_join_enz"/>
</dbReference>
<evidence type="ECO:0000256" key="4">
    <source>
        <dbReference type="ARBA" id="ARBA00023172"/>
    </source>
</evidence>
<dbReference type="GO" id="GO:0006310">
    <property type="term" value="P:DNA recombination"/>
    <property type="evidence" value="ECO:0007669"/>
    <property type="project" value="UniProtKB-KW"/>
</dbReference>
<reference evidence="8 9" key="1">
    <citation type="submission" date="2020-08" db="EMBL/GenBank/DDBJ databases">
        <title>Adhaeribacter dokdonensis sp. nov., isolated from the rhizosphere of Elymus tsukushiensis, a plant native to the Dokdo Islands, Republic of Korea.</title>
        <authorList>
            <person name="Ghim S.Y."/>
        </authorList>
    </citation>
    <scope>NUCLEOTIDE SEQUENCE [LARGE SCALE GENOMIC DNA]</scope>
    <source>
        <strain evidence="8 9">KUDC8001</strain>
    </source>
</reference>
<protein>
    <submittedName>
        <fullName evidence="8">Integron integrase</fullName>
    </submittedName>
</protein>
<feature type="domain" description="Tyr recombinase" evidence="6">
    <location>
        <begin position="102"/>
        <end position="309"/>
    </location>
</feature>
<feature type="domain" description="Core-binding (CB)" evidence="7">
    <location>
        <begin position="2"/>
        <end position="85"/>
    </location>
</feature>
<dbReference type="Pfam" id="PF00589">
    <property type="entry name" value="Phage_integrase"/>
    <property type="match status" value="1"/>
</dbReference>